<dbReference type="PANTHER" id="PTHR21534">
    <property type="entry name" value="KATANIN-INTERACTING PROTEIN"/>
    <property type="match status" value="1"/>
</dbReference>
<reference evidence="2" key="1">
    <citation type="submission" date="2021-06" db="EMBL/GenBank/DDBJ databases">
        <title>Parelaphostrongylus tenuis whole genome reference sequence.</title>
        <authorList>
            <person name="Garwood T.J."/>
            <person name="Larsen P.A."/>
            <person name="Fountain-Jones N.M."/>
            <person name="Garbe J.R."/>
            <person name="Macchietto M.G."/>
            <person name="Kania S.A."/>
            <person name="Gerhold R.W."/>
            <person name="Richards J.E."/>
            <person name="Wolf T.M."/>
        </authorList>
    </citation>
    <scope>NUCLEOTIDE SEQUENCE</scope>
    <source>
        <strain evidence="2">MNPRO001-30</strain>
        <tissue evidence="2">Meninges</tissue>
    </source>
</reference>
<dbReference type="InterPro" id="IPR027859">
    <property type="entry name" value="KATNIP_dom"/>
</dbReference>
<protein>
    <recommendedName>
        <fullName evidence="1">KATNIP domain-containing protein</fullName>
    </recommendedName>
</protein>
<proteinExistence type="predicted"/>
<evidence type="ECO:0000259" key="1">
    <source>
        <dbReference type="Pfam" id="PF14652"/>
    </source>
</evidence>
<dbReference type="PANTHER" id="PTHR21534:SF0">
    <property type="entry name" value="KATANIN-INTERACTING PROTEIN"/>
    <property type="match status" value="1"/>
</dbReference>
<accession>A0AAD5QGM3</accession>
<organism evidence="2 3">
    <name type="scientific">Parelaphostrongylus tenuis</name>
    <name type="common">Meningeal worm</name>
    <dbReference type="NCBI Taxonomy" id="148309"/>
    <lineage>
        <taxon>Eukaryota</taxon>
        <taxon>Metazoa</taxon>
        <taxon>Ecdysozoa</taxon>
        <taxon>Nematoda</taxon>
        <taxon>Chromadorea</taxon>
        <taxon>Rhabditida</taxon>
        <taxon>Rhabditina</taxon>
        <taxon>Rhabditomorpha</taxon>
        <taxon>Strongyloidea</taxon>
        <taxon>Metastrongylidae</taxon>
        <taxon>Parelaphostrongylus</taxon>
    </lineage>
</organism>
<dbReference type="Proteomes" id="UP001196413">
    <property type="component" value="Unassembled WGS sequence"/>
</dbReference>
<dbReference type="InterPro" id="IPR026704">
    <property type="entry name" value="KATNIP"/>
</dbReference>
<evidence type="ECO:0000313" key="3">
    <source>
        <dbReference type="Proteomes" id="UP001196413"/>
    </source>
</evidence>
<sequence>MVDRGIKREPKATVCFPETQTILFTTDESILEAIAENDVCLVTNMENTKSTCDFTGEDLMLELTPDRPVTREVNRFTSIKEKQHCVTLPDIEENDSVGKVKIMHLELCGNWGAPGLIGLCGLELLDHKDDVIDPSTMTISANDGCDCDPQRLLNGTNLTRSPDDMWLTSFDPKNPPTITLLLSKPTVVKGISFWNYNSSQEMAYAGVRLVNICFNGKPVANNVLLRKAPEYITGYSGFVLFDFVQDVRIDRPPTMRPLMRPATNSIYGSNMSCGPIMRSCTARHTRFALGSLVTRAGPKHL</sequence>
<name>A0AAD5QGM3_PARTN</name>
<dbReference type="AlphaFoldDB" id="A0AAD5QGM3"/>
<dbReference type="EMBL" id="JAHQIW010001018">
    <property type="protein sequence ID" value="KAJ1351163.1"/>
    <property type="molecule type" value="Genomic_DNA"/>
</dbReference>
<keyword evidence="3" id="KW-1185">Reference proteome</keyword>
<dbReference type="Pfam" id="PF14652">
    <property type="entry name" value="DUF4457"/>
    <property type="match status" value="1"/>
</dbReference>
<comment type="caution">
    <text evidence="2">The sequence shown here is derived from an EMBL/GenBank/DDBJ whole genome shotgun (WGS) entry which is preliminary data.</text>
</comment>
<gene>
    <name evidence="2" type="ORF">KIN20_007122</name>
</gene>
<feature type="domain" description="KATNIP" evidence="1">
    <location>
        <begin position="150"/>
        <end position="254"/>
    </location>
</feature>
<evidence type="ECO:0000313" key="2">
    <source>
        <dbReference type="EMBL" id="KAJ1351163.1"/>
    </source>
</evidence>